<keyword evidence="2" id="KW-1185">Reference proteome</keyword>
<sequence length="282" mass="30297">MKKIKYILLITISIIAFTSCDDDSEFGSGIQDSDPSIISLSQSSANLSIEVGETREMMFSVNASKLSDTPRTINLLINDASTLNPDSYSISTTNVVIPANEFSGSFIVTITDPTGFPALAENLILDIEDSPNYTTSEILSSLTIRSGILGPFSGSYKLDVLEGVFPGFGATGSYETGRVIDIEFLSLEDRRITDLCYLPSLGSFCGPFDFSINGDQIEVPLQAPGGGVGCGAALLARSFPEDQATIDLEDDSVFQIIFQDNVDNAGGCNLDPYRVVFELTKQ</sequence>
<evidence type="ECO:0000313" key="2">
    <source>
        <dbReference type="Proteomes" id="UP000198379"/>
    </source>
</evidence>
<dbReference type="RefSeq" id="WP_089373259.1">
    <property type="nucleotide sequence ID" value="NZ_BMEP01000004.1"/>
</dbReference>
<evidence type="ECO:0000313" key="1">
    <source>
        <dbReference type="EMBL" id="SNS18197.1"/>
    </source>
</evidence>
<proteinExistence type="predicted"/>
<gene>
    <name evidence="1" type="ORF">SAMN06265376_107267</name>
</gene>
<organism evidence="1 2">
    <name type="scientific">Dokdonia pacifica</name>
    <dbReference type="NCBI Taxonomy" id="1627892"/>
    <lineage>
        <taxon>Bacteria</taxon>
        <taxon>Pseudomonadati</taxon>
        <taxon>Bacteroidota</taxon>
        <taxon>Flavobacteriia</taxon>
        <taxon>Flavobacteriales</taxon>
        <taxon>Flavobacteriaceae</taxon>
        <taxon>Dokdonia</taxon>
    </lineage>
</organism>
<dbReference type="EMBL" id="FZNY01000007">
    <property type="protein sequence ID" value="SNS18197.1"/>
    <property type="molecule type" value="Genomic_DNA"/>
</dbReference>
<accession>A0A239CDC0</accession>
<dbReference type="SUPFAM" id="SSF141072">
    <property type="entry name" value="CalX-like"/>
    <property type="match status" value="1"/>
</dbReference>
<evidence type="ECO:0008006" key="3">
    <source>
        <dbReference type="Google" id="ProtNLM"/>
    </source>
</evidence>
<dbReference type="PROSITE" id="PS51257">
    <property type="entry name" value="PROKAR_LIPOPROTEIN"/>
    <property type="match status" value="1"/>
</dbReference>
<dbReference type="InterPro" id="IPR038081">
    <property type="entry name" value="CalX-like_sf"/>
</dbReference>
<name>A0A239CDC0_9FLAO</name>
<reference evidence="1 2" key="1">
    <citation type="submission" date="2017-06" db="EMBL/GenBank/DDBJ databases">
        <authorList>
            <person name="Kim H.J."/>
            <person name="Triplett B.A."/>
        </authorList>
    </citation>
    <scope>NUCLEOTIDE SEQUENCE [LARGE SCALE GENOMIC DNA]</scope>
    <source>
        <strain evidence="1 2">DSM 25597</strain>
    </source>
</reference>
<dbReference type="Proteomes" id="UP000198379">
    <property type="component" value="Unassembled WGS sequence"/>
</dbReference>
<dbReference type="AlphaFoldDB" id="A0A239CDC0"/>
<protein>
    <recommendedName>
        <fullName evidence="3">Calx-beta domain-containing protein</fullName>
    </recommendedName>
</protein>